<evidence type="ECO:0000313" key="2">
    <source>
        <dbReference type="Proteomes" id="UP001320715"/>
    </source>
</evidence>
<sequence>MRRFHFIGRLGDGDNTSVPVIQRDAEICDIQFVDTFGSLNFGIGDALAMLHSLGLKPSESAVDFVIFAAMVTAADTTVSRARNAQNGWTRELDVTIPVADVALWTAQSGLLARTLRFLTGDHWRLLFRARPAGFEKLVATPEELDLTTFDTVSLFSGGLDSLIGAIDMLSAGSNPLLVSHYWDSETSKAQKALLHSIGEKFPTKEIRSMRVRLGFDKNHAQTGEKEDSQRGRSLLFFGLATLAASALNRQIELSVPENGLIGLNVPLDPLRLGALSTRTTHPFYMARINDLLGNLSIPVTLVNPYRHKTKGEMVAECRDLSFLRTVVEYSMSCSSPAKARHKRLSPRHCGTCVPCLIRRASLNAGLGSPDPTLYTLPDLSDHVLNTRRAEGEHVRSFQLMISKLKSDPKAASTLARIPGPLNDAPGEIDAYVDVFRRGIDEVGALLEPVKARPE</sequence>
<gene>
    <name evidence="1" type="ORF">GTW23_22035</name>
</gene>
<name>A0ABT1CXG1_9HYPH</name>
<accession>A0ABT1CXG1</accession>
<proteinExistence type="predicted"/>
<dbReference type="EMBL" id="JAAAML010000005">
    <property type="protein sequence ID" value="MCO6410874.1"/>
    <property type="molecule type" value="Genomic_DNA"/>
</dbReference>
<evidence type="ECO:0000313" key="1">
    <source>
        <dbReference type="EMBL" id="MCO6410874.1"/>
    </source>
</evidence>
<comment type="caution">
    <text evidence="1">The sequence shown here is derived from an EMBL/GenBank/DDBJ whole genome shotgun (WGS) entry which is preliminary data.</text>
</comment>
<dbReference type="RefSeq" id="WP_252917509.1">
    <property type="nucleotide sequence ID" value="NZ_JAAAML010000005.1"/>
</dbReference>
<protein>
    <recommendedName>
        <fullName evidence="3">7-cyano-7-deazaguanine synthase</fullName>
    </recommendedName>
</protein>
<dbReference type="Proteomes" id="UP001320715">
    <property type="component" value="Unassembled WGS sequence"/>
</dbReference>
<evidence type="ECO:0008006" key="3">
    <source>
        <dbReference type="Google" id="ProtNLM"/>
    </source>
</evidence>
<keyword evidence="2" id="KW-1185">Reference proteome</keyword>
<dbReference type="SUPFAM" id="SSF52402">
    <property type="entry name" value="Adenine nucleotide alpha hydrolases-like"/>
    <property type="match status" value="1"/>
</dbReference>
<reference evidence="1 2" key="1">
    <citation type="submission" date="2020-01" db="EMBL/GenBank/DDBJ databases">
        <title>Genomes of bacteria type strains.</title>
        <authorList>
            <person name="Chen J."/>
            <person name="Zhu S."/>
            <person name="Yang J."/>
        </authorList>
    </citation>
    <scope>NUCLEOTIDE SEQUENCE [LARGE SCALE GENOMIC DNA]</scope>
    <source>
        <strain evidence="1 2">DSM 16655</strain>
    </source>
</reference>
<dbReference type="InterPro" id="IPR014729">
    <property type="entry name" value="Rossmann-like_a/b/a_fold"/>
</dbReference>
<dbReference type="Gene3D" id="3.40.50.620">
    <property type="entry name" value="HUPs"/>
    <property type="match status" value="1"/>
</dbReference>
<organism evidence="1 2">
    <name type="scientific">Hoeflea alexandrii</name>
    <dbReference type="NCBI Taxonomy" id="288436"/>
    <lineage>
        <taxon>Bacteria</taxon>
        <taxon>Pseudomonadati</taxon>
        <taxon>Pseudomonadota</taxon>
        <taxon>Alphaproteobacteria</taxon>
        <taxon>Hyphomicrobiales</taxon>
        <taxon>Rhizobiaceae</taxon>
        <taxon>Hoeflea</taxon>
    </lineage>
</organism>
<dbReference type="InterPro" id="IPR049676">
    <property type="entry name" value="QatC"/>
</dbReference>
<dbReference type="NCBIfam" id="NF041925">
    <property type="entry name" value="QatC"/>
    <property type="match status" value="1"/>
</dbReference>